<dbReference type="Proteomes" id="UP000572212">
    <property type="component" value="Unassembled WGS sequence"/>
</dbReference>
<keyword evidence="2" id="KW-0178">Competence</keyword>
<name>A0A841RJW3_9BACI</name>
<keyword evidence="3" id="KW-0812">Transmembrane</keyword>
<proteinExistence type="predicted"/>
<comment type="caution">
    <text evidence="4">The sequence shown here is derived from an EMBL/GenBank/DDBJ whole genome shotgun (WGS) entry which is preliminary data.</text>
</comment>
<keyword evidence="5" id="KW-1185">Reference proteome</keyword>
<dbReference type="AlphaFoldDB" id="A0A841RJW3"/>
<dbReference type="NCBIfam" id="TIGR02532">
    <property type="entry name" value="IV_pilin_GFxxxE"/>
    <property type="match status" value="1"/>
</dbReference>
<organism evidence="4 5">
    <name type="scientific">Gracilibacillus halotolerans</name>
    <dbReference type="NCBI Taxonomy" id="74386"/>
    <lineage>
        <taxon>Bacteria</taxon>
        <taxon>Bacillati</taxon>
        <taxon>Bacillota</taxon>
        <taxon>Bacilli</taxon>
        <taxon>Bacillales</taxon>
        <taxon>Bacillaceae</taxon>
        <taxon>Gracilibacillus</taxon>
    </lineage>
</organism>
<evidence type="ECO:0000256" key="3">
    <source>
        <dbReference type="SAM" id="Phobius"/>
    </source>
</evidence>
<feature type="transmembrane region" description="Helical" evidence="3">
    <location>
        <begin position="13"/>
        <end position="35"/>
    </location>
</feature>
<dbReference type="GO" id="GO:0009986">
    <property type="term" value="C:cell surface"/>
    <property type="evidence" value="ECO:0007669"/>
    <property type="project" value="UniProtKB-SubCell"/>
</dbReference>
<dbReference type="PIRSF" id="PIRSF021292">
    <property type="entry name" value="Competence_ComGD"/>
    <property type="match status" value="1"/>
</dbReference>
<comment type="subcellular location">
    <subcellularLocation>
        <location evidence="1">Cell surface</location>
    </subcellularLocation>
</comment>
<sequence length="145" mass="16996">MFKSERGYTLTELLLVLSIVSFLLSVIGGITYVTYERWMFQQFLHQFNQDLLYMQQNTMIKNQRYQLFVHSDQNGYTIREVGYGKALKERRLPNHWKIRTGSLSLPIQFSRSGSLNNPGSFSIVTNHFRFQIICPFGSGRCYHAK</sequence>
<protein>
    <submittedName>
        <fullName evidence="4">Competence protein ComGD</fullName>
    </submittedName>
</protein>
<evidence type="ECO:0000313" key="5">
    <source>
        <dbReference type="Proteomes" id="UP000572212"/>
    </source>
</evidence>
<evidence type="ECO:0000256" key="2">
    <source>
        <dbReference type="ARBA" id="ARBA00023287"/>
    </source>
</evidence>
<dbReference type="InterPro" id="IPR012902">
    <property type="entry name" value="N_methyl_site"/>
</dbReference>
<dbReference type="EMBL" id="JACHON010000001">
    <property type="protein sequence ID" value="MBB6511776.1"/>
    <property type="molecule type" value="Genomic_DNA"/>
</dbReference>
<accession>A0A841RJW3</accession>
<dbReference type="NCBIfam" id="NF040982">
    <property type="entry name" value="ComGD"/>
    <property type="match status" value="1"/>
</dbReference>
<dbReference type="Pfam" id="PF07963">
    <property type="entry name" value="N_methyl"/>
    <property type="match status" value="1"/>
</dbReference>
<evidence type="ECO:0000313" key="4">
    <source>
        <dbReference type="EMBL" id="MBB6511776.1"/>
    </source>
</evidence>
<dbReference type="GO" id="GO:0030420">
    <property type="term" value="P:establishment of competence for transformation"/>
    <property type="evidence" value="ECO:0007669"/>
    <property type="project" value="UniProtKB-KW"/>
</dbReference>
<dbReference type="InterPro" id="IPR016785">
    <property type="entry name" value="ComGD"/>
</dbReference>
<reference evidence="4 5" key="1">
    <citation type="submission" date="2020-08" db="EMBL/GenBank/DDBJ databases">
        <title>Genomic Encyclopedia of Type Strains, Phase IV (KMG-IV): sequencing the most valuable type-strain genomes for metagenomic binning, comparative biology and taxonomic classification.</title>
        <authorList>
            <person name="Goeker M."/>
        </authorList>
    </citation>
    <scope>NUCLEOTIDE SEQUENCE [LARGE SCALE GENOMIC DNA]</scope>
    <source>
        <strain evidence="4 5">DSM 11805</strain>
    </source>
</reference>
<gene>
    <name evidence="4" type="ORF">GGQ92_000543</name>
</gene>
<evidence type="ECO:0000256" key="1">
    <source>
        <dbReference type="ARBA" id="ARBA00004241"/>
    </source>
</evidence>
<dbReference type="RefSeq" id="WP_184244305.1">
    <property type="nucleotide sequence ID" value="NZ_BAAACU010000022.1"/>
</dbReference>
<keyword evidence="3" id="KW-1133">Transmembrane helix</keyword>
<keyword evidence="3" id="KW-0472">Membrane</keyword>